<protein>
    <submittedName>
        <fullName evidence="1">Uncharacterized protein</fullName>
    </submittedName>
</protein>
<sequence length="67" mass="7697">MTTYIENLKELSSLILKSDYDCPPSEVGTPLHFLCKWPTLTKLLLTAIMGRLPEEFETCYTVLKEKC</sequence>
<accession>C6F3D0</accession>
<name>C6F3D0_9BBAC</name>
<dbReference type="EMBL" id="EU850804">
    <property type="protein sequence ID" value="ACJ24346.1"/>
    <property type="molecule type" value="Genomic_DNA"/>
</dbReference>
<reference evidence="1" key="1">
    <citation type="submission" date="2008-06" db="EMBL/GenBank/DDBJ databases">
        <authorList>
            <person name="Zhang D."/>
            <person name="Zhang R."/>
            <person name="Gu J."/>
        </authorList>
    </citation>
    <scope>NUCLEOTIDE SEQUENCE</scope>
</reference>
<proteinExistence type="predicted"/>
<evidence type="ECO:0000313" key="1">
    <source>
        <dbReference type="EMBL" id="ACJ24346.1"/>
    </source>
</evidence>
<organism evidence="1">
    <name type="scientific">Andraca bipunctata granulovirus</name>
    <dbReference type="NCBI Taxonomy" id="270494"/>
    <lineage>
        <taxon>Viruses</taxon>
        <taxon>Viruses incertae sedis</taxon>
        <taxon>Naldaviricetes</taxon>
        <taxon>Lefavirales</taxon>
        <taxon>Baculoviridae</taxon>
        <taxon>Betabaculovirus</taxon>
    </lineage>
</organism>